<dbReference type="PANTHER" id="PTHR46618:SF1">
    <property type="entry name" value="ARMADILLO REPEAT-CONTAINING PROTEIN 3"/>
    <property type="match status" value="1"/>
</dbReference>
<name>A0A504Z1N5_FASGI</name>
<feature type="region of interest" description="Disordered" evidence="2">
    <location>
        <begin position="101"/>
        <end position="128"/>
    </location>
</feature>
<keyword evidence="5" id="KW-1185">Reference proteome</keyword>
<dbReference type="EMBL" id="SUNJ01005167">
    <property type="protein sequence ID" value="TPP63848.1"/>
    <property type="molecule type" value="Genomic_DNA"/>
</dbReference>
<evidence type="ECO:0000256" key="1">
    <source>
        <dbReference type="ARBA" id="ARBA00022737"/>
    </source>
</evidence>
<dbReference type="Pfam" id="PF14381">
    <property type="entry name" value="EDR1_CTR1_ARMC3_pept"/>
    <property type="match status" value="1"/>
</dbReference>
<dbReference type="InterPro" id="IPR052441">
    <property type="entry name" value="Armadillo-Ser/Thr_Kinase"/>
</dbReference>
<dbReference type="PANTHER" id="PTHR46618">
    <property type="entry name" value="ARMADILLO REPEAT-CONTAINING PROTEIN 3"/>
    <property type="match status" value="1"/>
</dbReference>
<dbReference type="STRING" id="46835.A0A504Z1N5"/>
<evidence type="ECO:0000256" key="2">
    <source>
        <dbReference type="SAM" id="MobiDB-lite"/>
    </source>
</evidence>
<protein>
    <recommendedName>
        <fullName evidence="3">EDR1/CTR1/ARMC3-like peptidase-like domain-containing protein</fullName>
    </recommendedName>
</protein>
<evidence type="ECO:0000313" key="4">
    <source>
        <dbReference type="EMBL" id="TPP63848.1"/>
    </source>
</evidence>
<comment type="caution">
    <text evidence="4">The sequence shown here is derived from an EMBL/GenBank/DDBJ whole genome shotgun (WGS) entry which is preliminary data.</text>
</comment>
<gene>
    <name evidence="4" type="ORF">FGIG_09427</name>
</gene>
<evidence type="ECO:0000259" key="3">
    <source>
        <dbReference type="Pfam" id="PF14381"/>
    </source>
</evidence>
<feature type="compositionally biased region" description="Low complexity" evidence="2">
    <location>
        <begin position="105"/>
        <end position="114"/>
    </location>
</feature>
<dbReference type="InterPro" id="IPR055164">
    <property type="entry name" value="EDR1/CTR1/ARMC3-like_pept-like"/>
</dbReference>
<feature type="domain" description="EDR1/CTR1/ARMC3-like peptidase-like" evidence="3">
    <location>
        <begin position="163"/>
        <end position="224"/>
    </location>
</feature>
<proteinExistence type="predicted"/>
<dbReference type="OrthoDB" id="7537227at2759"/>
<sequence>MTYFATHFRGIKVLQDINASLSKRNGFSELALQRVFDANLEAKFVLTGYLDFADNIGGLFFDPGQLLSASEILTLEDYLRQPLNDKRPIYLINVRDMKDKEIDQSSDQPSSSITSEREVEEDASNVQPEGYRTSLPWTMCSKCGWRTSSQPFCHWLDRIVKGQQLAIQFVSSCYGGPVDKETLKAPHYELYLAEIKCALGSNVIPLGCIKKGSQFHRALLFKICSVEFKICIEPRRRNKLYIFLISLTPPLLKASKPVMTSYVVDLMTSPGTLMDSCSRQAKEYISILSS</sequence>
<organism evidence="4 5">
    <name type="scientific">Fasciola gigantica</name>
    <name type="common">Giant liver fluke</name>
    <dbReference type="NCBI Taxonomy" id="46835"/>
    <lineage>
        <taxon>Eukaryota</taxon>
        <taxon>Metazoa</taxon>
        <taxon>Spiralia</taxon>
        <taxon>Lophotrochozoa</taxon>
        <taxon>Platyhelminthes</taxon>
        <taxon>Trematoda</taxon>
        <taxon>Digenea</taxon>
        <taxon>Plagiorchiida</taxon>
        <taxon>Echinostomata</taxon>
        <taxon>Echinostomatoidea</taxon>
        <taxon>Fasciolidae</taxon>
        <taxon>Fasciola</taxon>
    </lineage>
</organism>
<evidence type="ECO:0000313" key="5">
    <source>
        <dbReference type="Proteomes" id="UP000316759"/>
    </source>
</evidence>
<accession>A0A504Z1N5</accession>
<reference evidence="4 5" key="1">
    <citation type="submission" date="2019-04" db="EMBL/GenBank/DDBJ databases">
        <title>Annotation for the trematode Fasciola gigantica.</title>
        <authorList>
            <person name="Choi Y.-J."/>
        </authorList>
    </citation>
    <scope>NUCLEOTIDE SEQUENCE [LARGE SCALE GENOMIC DNA]</scope>
    <source>
        <strain evidence="4">Uganda_cow_1</strain>
    </source>
</reference>
<dbReference type="Proteomes" id="UP000316759">
    <property type="component" value="Unassembled WGS sequence"/>
</dbReference>
<keyword evidence="1" id="KW-0677">Repeat</keyword>
<dbReference type="AlphaFoldDB" id="A0A504Z1N5"/>